<evidence type="ECO:0000313" key="2">
    <source>
        <dbReference type="Proteomes" id="UP001054945"/>
    </source>
</evidence>
<proteinExistence type="predicted"/>
<accession>A0AAV4XQ63</accession>
<name>A0AAV4XQ63_CAEEX</name>
<sequence>MTEIHISYFSKTKLFHHEVFVRRDPGLRGVQQLPGRLRRVRPVLSVLLHQPVCIRWQVQRTRHLQLRVPPEIRVRREGCCLRLSRPAALRLRLKEPCAHVESIASSPLRNTCACADLYAQTGSREEALLKFKHLTF</sequence>
<protein>
    <submittedName>
        <fullName evidence="1">Uncharacterized protein</fullName>
    </submittedName>
</protein>
<dbReference type="AlphaFoldDB" id="A0AAV4XQ63"/>
<organism evidence="1 2">
    <name type="scientific">Caerostris extrusa</name>
    <name type="common">Bark spider</name>
    <name type="synonym">Caerostris bankana</name>
    <dbReference type="NCBI Taxonomy" id="172846"/>
    <lineage>
        <taxon>Eukaryota</taxon>
        <taxon>Metazoa</taxon>
        <taxon>Ecdysozoa</taxon>
        <taxon>Arthropoda</taxon>
        <taxon>Chelicerata</taxon>
        <taxon>Arachnida</taxon>
        <taxon>Araneae</taxon>
        <taxon>Araneomorphae</taxon>
        <taxon>Entelegynae</taxon>
        <taxon>Araneoidea</taxon>
        <taxon>Araneidae</taxon>
        <taxon>Caerostris</taxon>
    </lineage>
</organism>
<keyword evidence="2" id="KW-1185">Reference proteome</keyword>
<evidence type="ECO:0000313" key="1">
    <source>
        <dbReference type="EMBL" id="GIY96797.1"/>
    </source>
</evidence>
<dbReference type="EMBL" id="BPLR01018087">
    <property type="protein sequence ID" value="GIY96797.1"/>
    <property type="molecule type" value="Genomic_DNA"/>
</dbReference>
<gene>
    <name evidence="1" type="ORF">CEXT_560141</name>
</gene>
<comment type="caution">
    <text evidence="1">The sequence shown here is derived from an EMBL/GenBank/DDBJ whole genome shotgun (WGS) entry which is preliminary data.</text>
</comment>
<dbReference type="Proteomes" id="UP001054945">
    <property type="component" value="Unassembled WGS sequence"/>
</dbReference>
<reference evidence="1 2" key="1">
    <citation type="submission" date="2021-06" db="EMBL/GenBank/DDBJ databases">
        <title>Caerostris extrusa draft genome.</title>
        <authorList>
            <person name="Kono N."/>
            <person name="Arakawa K."/>
        </authorList>
    </citation>
    <scope>NUCLEOTIDE SEQUENCE [LARGE SCALE GENOMIC DNA]</scope>
</reference>